<evidence type="ECO:0000313" key="1">
    <source>
        <dbReference type="EMBL" id="KAH0933226.1"/>
    </source>
</evidence>
<comment type="caution">
    <text evidence="1">The sequence shown here is derived from an EMBL/GenBank/DDBJ whole genome shotgun (WGS) entry which is preliminary data.</text>
</comment>
<evidence type="ECO:0000313" key="2">
    <source>
        <dbReference type="Proteomes" id="UP000824890"/>
    </source>
</evidence>
<dbReference type="Proteomes" id="UP000824890">
    <property type="component" value="Unassembled WGS sequence"/>
</dbReference>
<sequence length="186" mass="20283">ERKRETLVAEALAPAAAPSAEKLRSCCVLDGGGSRALVERRRDPRRWRRESAFRTEDPTGSGFLFFSSPVNLHGISAWFRILYPSSRGQHAPSFTMTELSPGVVGLVGDAWRSSAFEHRQMGRDSLRWSTSAFLQAAIWYTGRVSCCQGPSFSPVLVTGFLAVNPTAGGPKLSLICALVWILLVTG</sequence>
<dbReference type="EMBL" id="JAGKQM010000003">
    <property type="protein sequence ID" value="KAH0933226.1"/>
    <property type="molecule type" value="Genomic_DNA"/>
</dbReference>
<feature type="non-terminal residue" evidence="1">
    <location>
        <position position="1"/>
    </location>
</feature>
<protein>
    <submittedName>
        <fullName evidence="1">Uncharacterized protein</fullName>
    </submittedName>
</protein>
<accession>A0ABQ8DV13</accession>
<reference evidence="1 2" key="1">
    <citation type="submission" date="2021-05" db="EMBL/GenBank/DDBJ databases">
        <title>Genome Assembly of Synthetic Allotetraploid Brassica napus Reveals Homoeologous Exchanges between Subgenomes.</title>
        <authorList>
            <person name="Davis J.T."/>
        </authorList>
    </citation>
    <scope>NUCLEOTIDE SEQUENCE [LARGE SCALE GENOMIC DNA]</scope>
    <source>
        <strain evidence="2">cv. Da-Ae</strain>
        <tissue evidence="1">Seedling</tissue>
    </source>
</reference>
<gene>
    <name evidence="1" type="ORF">HID58_010343</name>
</gene>
<proteinExistence type="predicted"/>
<organism evidence="1 2">
    <name type="scientific">Brassica napus</name>
    <name type="common">Rape</name>
    <dbReference type="NCBI Taxonomy" id="3708"/>
    <lineage>
        <taxon>Eukaryota</taxon>
        <taxon>Viridiplantae</taxon>
        <taxon>Streptophyta</taxon>
        <taxon>Embryophyta</taxon>
        <taxon>Tracheophyta</taxon>
        <taxon>Spermatophyta</taxon>
        <taxon>Magnoliopsida</taxon>
        <taxon>eudicotyledons</taxon>
        <taxon>Gunneridae</taxon>
        <taxon>Pentapetalae</taxon>
        <taxon>rosids</taxon>
        <taxon>malvids</taxon>
        <taxon>Brassicales</taxon>
        <taxon>Brassicaceae</taxon>
        <taxon>Brassiceae</taxon>
        <taxon>Brassica</taxon>
    </lineage>
</organism>
<name>A0ABQ8DV13_BRANA</name>
<keyword evidence="2" id="KW-1185">Reference proteome</keyword>